<comment type="caution">
    <text evidence="1">The sequence shown here is derived from an EMBL/GenBank/DDBJ whole genome shotgun (WGS) entry which is preliminary data.</text>
</comment>
<evidence type="ECO:0000313" key="1">
    <source>
        <dbReference type="EMBL" id="KNZ56040.1"/>
    </source>
</evidence>
<gene>
    <name evidence="1" type="ORF">VP01_2512g5</name>
</gene>
<accession>A0A0L6V7E8</accession>
<dbReference type="EMBL" id="LAVV01007406">
    <property type="protein sequence ID" value="KNZ56040.1"/>
    <property type="molecule type" value="Genomic_DNA"/>
</dbReference>
<dbReference type="Proteomes" id="UP000037035">
    <property type="component" value="Unassembled WGS sequence"/>
</dbReference>
<name>A0A0L6V7E8_9BASI</name>
<proteinExistence type="predicted"/>
<evidence type="ECO:0000313" key="2">
    <source>
        <dbReference type="Proteomes" id="UP000037035"/>
    </source>
</evidence>
<keyword evidence="2" id="KW-1185">Reference proteome</keyword>
<reference evidence="1 2" key="1">
    <citation type="submission" date="2015-08" db="EMBL/GenBank/DDBJ databases">
        <title>Next Generation Sequencing and Analysis of the Genome of Puccinia sorghi L Schw, the Causal Agent of Maize Common Rust.</title>
        <authorList>
            <person name="Rochi L."/>
            <person name="Burguener G."/>
            <person name="Darino M."/>
            <person name="Turjanski A."/>
            <person name="Kreff E."/>
            <person name="Dieguez M.J."/>
            <person name="Sacco F."/>
        </authorList>
    </citation>
    <scope>NUCLEOTIDE SEQUENCE [LARGE SCALE GENOMIC DNA]</scope>
    <source>
        <strain evidence="1 2">RO10H11247</strain>
    </source>
</reference>
<organism evidence="1 2">
    <name type="scientific">Puccinia sorghi</name>
    <dbReference type="NCBI Taxonomy" id="27349"/>
    <lineage>
        <taxon>Eukaryota</taxon>
        <taxon>Fungi</taxon>
        <taxon>Dikarya</taxon>
        <taxon>Basidiomycota</taxon>
        <taxon>Pucciniomycotina</taxon>
        <taxon>Pucciniomycetes</taxon>
        <taxon>Pucciniales</taxon>
        <taxon>Pucciniaceae</taxon>
        <taxon>Puccinia</taxon>
    </lineage>
</organism>
<dbReference type="VEuPathDB" id="FungiDB:VP01_2512g5"/>
<dbReference type="AlphaFoldDB" id="A0A0L6V7E8"/>
<sequence>MRVEKSLQKRAYGSPELAKRSDEAAAAKACGLDFQGVPYPKEIPETVARVFAEL</sequence>
<protein>
    <submittedName>
        <fullName evidence="1">Uncharacterized protein</fullName>
    </submittedName>
</protein>